<dbReference type="InterPro" id="IPR036217">
    <property type="entry name" value="MethylDNA_cys_MeTrfase_DNAb"/>
</dbReference>
<dbReference type="InterPro" id="IPR008332">
    <property type="entry name" value="MethylG_MeTrfase_N"/>
</dbReference>
<dbReference type="InterPro" id="IPR036631">
    <property type="entry name" value="MGMT_N_sf"/>
</dbReference>
<keyword evidence="5 9" id="KW-0808">Transferase</keyword>
<dbReference type="GO" id="GO:0032259">
    <property type="term" value="P:methylation"/>
    <property type="evidence" value="ECO:0007669"/>
    <property type="project" value="UniProtKB-KW"/>
</dbReference>
<name>A0A6G9YJB3_9NOCA</name>
<dbReference type="InterPro" id="IPR036388">
    <property type="entry name" value="WH-like_DNA-bd_sf"/>
</dbReference>
<dbReference type="PANTHER" id="PTHR10815:SF5">
    <property type="entry name" value="METHYLATED-DNA--PROTEIN-CYSTEINE METHYLTRANSFERASE"/>
    <property type="match status" value="1"/>
</dbReference>
<comment type="catalytic activity">
    <reaction evidence="8 9">
        <text>a 6-O-methyl-2'-deoxyguanosine in DNA + L-cysteinyl-[protein] = S-methyl-L-cysteinyl-[protein] + a 2'-deoxyguanosine in DNA</text>
        <dbReference type="Rhea" id="RHEA:24000"/>
        <dbReference type="Rhea" id="RHEA-COMP:10131"/>
        <dbReference type="Rhea" id="RHEA-COMP:10132"/>
        <dbReference type="Rhea" id="RHEA-COMP:11367"/>
        <dbReference type="Rhea" id="RHEA-COMP:11368"/>
        <dbReference type="ChEBI" id="CHEBI:29950"/>
        <dbReference type="ChEBI" id="CHEBI:82612"/>
        <dbReference type="ChEBI" id="CHEBI:85445"/>
        <dbReference type="ChEBI" id="CHEBI:85448"/>
        <dbReference type="EC" id="2.1.1.63"/>
    </reaction>
</comment>
<evidence type="ECO:0000256" key="9">
    <source>
        <dbReference type="HAMAP-Rule" id="MF_00772"/>
    </source>
</evidence>
<gene>
    <name evidence="12" type="ORF">F5544_27150</name>
</gene>
<dbReference type="GO" id="GO:0005737">
    <property type="term" value="C:cytoplasm"/>
    <property type="evidence" value="ECO:0007669"/>
    <property type="project" value="UniProtKB-SubCell"/>
</dbReference>
<evidence type="ECO:0000256" key="7">
    <source>
        <dbReference type="ARBA" id="ARBA00023204"/>
    </source>
</evidence>
<evidence type="ECO:0000256" key="2">
    <source>
        <dbReference type="ARBA" id="ARBA00008711"/>
    </source>
</evidence>
<dbReference type="AlphaFoldDB" id="A0A6G9YJB3"/>
<dbReference type="Gene3D" id="3.30.160.70">
    <property type="entry name" value="Methylated DNA-protein cysteine methyltransferase domain"/>
    <property type="match status" value="1"/>
</dbReference>
<comment type="miscellaneous">
    <text evidence="9">This enzyme catalyzes only one turnover and therefore is not strictly catalytic. According to one definition, an enzyme is a biocatalyst that acts repeatedly and over many reaction cycles.</text>
</comment>
<dbReference type="InterPro" id="IPR001497">
    <property type="entry name" value="MethylDNA_cys_MeTrfase_AS"/>
</dbReference>
<evidence type="ECO:0000256" key="3">
    <source>
        <dbReference type="ARBA" id="ARBA00022490"/>
    </source>
</evidence>
<keyword evidence="13" id="KW-1185">Reference proteome</keyword>
<feature type="domain" description="Methylguanine DNA methyltransferase ribonuclease-like" evidence="11">
    <location>
        <begin position="42"/>
        <end position="119"/>
    </location>
</feature>
<keyword evidence="7 9" id="KW-0234">DNA repair</keyword>
<organism evidence="12 13">
    <name type="scientific">Nocardia arthritidis</name>
    <dbReference type="NCBI Taxonomy" id="228602"/>
    <lineage>
        <taxon>Bacteria</taxon>
        <taxon>Bacillati</taxon>
        <taxon>Actinomycetota</taxon>
        <taxon>Actinomycetes</taxon>
        <taxon>Mycobacteriales</taxon>
        <taxon>Nocardiaceae</taxon>
        <taxon>Nocardia</taxon>
    </lineage>
</organism>
<dbReference type="EC" id="2.1.1.63" evidence="9"/>
<dbReference type="PROSITE" id="PS00374">
    <property type="entry name" value="MGMT"/>
    <property type="match status" value="1"/>
</dbReference>
<keyword evidence="3 9" id="KW-0963">Cytoplasm</keyword>
<dbReference type="SUPFAM" id="SSF46767">
    <property type="entry name" value="Methylated DNA-protein cysteine methyltransferase, C-terminal domain"/>
    <property type="match status" value="1"/>
</dbReference>
<feature type="domain" description="Methylated-DNA-[protein]-cysteine S-methyltransferase DNA binding" evidence="10">
    <location>
        <begin position="125"/>
        <end position="203"/>
    </location>
</feature>
<comment type="function">
    <text evidence="9">Involved in the cellular defense against the biological effects of O6-methylguanine (O6-MeG) and O4-methylthymine (O4-MeT) in DNA. Repairs the methylated nucleobase in DNA by stoichiometrically transferring the methyl group to a cysteine residue in the enzyme. This is a suicide reaction: the enzyme is irreversibly inactivated.</text>
</comment>
<dbReference type="SUPFAM" id="SSF53155">
    <property type="entry name" value="Methylated DNA-protein cysteine methyltransferase domain"/>
    <property type="match status" value="1"/>
</dbReference>
<evidence type="ECO:0000256" key="4">
    <source>
        <dbReference type="ARBA" id="ARBA00022603"/>
    </source>
</evidence>
<dbReference type="EMBL" id="CP046172">
    <property type="protein sequence ID" value="QIS13284.1"/>
    <property type="molecule type" value="Genomic_DNA"/>
</dbReference>
<reference evidence="12 13" key="1">
    <citation type="journal article" date="2019" name="ACS Chem. Biol.">
        <title>Identification and Mobilization of a Cryptic Antibiotic Biosynthesis Gene Locus from a Human-Pathogenic Nocardia Isolate.</title>
        <authorList>
            <person name="Herisse M."/>
            <person name="Ishida K."/>
            <person name="Porter J.L."/>
            <person name="Howden B."/>
            <person name="Hertweck C."/>
            <person name="Stinear T.P."/>
            <person name="Pidot S.J."/>
        </authorList>
    </citation>
    <scope>NUCLEOTIDE SEQUENCE [LARGE SCALE GENOMIC DNA]</scope>
    <source>
        <strain evidence="12 13">AUSMDU00012717</strain>
    </source>
</reference>
<evidence type="ECO:0000313" key="13">
    <source>
        <dbReference type="Proteomes" id="UP000503540"/>
    </source>
</evidence>
<dbReference type="Pfam" id="PF02870">
    <property type="entry name" value="Methyltransf_1N"/>
    <property type="match status" value="1"/>
</dbReference>
<proteinExistence type="inferred from homology"/>
<dbReference type="FunFam" id="1.10.10.10:FF:000214">
    <property type="entry name" value="Methylated-DNA--protein-cysteine methyltransferase"/>
    <property type="match status" value="1"/>
</dbReference>
<sequence length="204" mass="21340">MMVTIPDPNGLFDALSADSADTLAGLHRRLAAEAEQAGLLDIAYRTVDTPVGSLLLAATPAGLVRVAYPNEDHDAVLAALATRISPRVLAAPGRLDAVAREIDEYFAGARTHFDLPLDLRLTGGFRRQVIEHLADIGYGRRASYAEVAAAVGNPRAVRAVGSACANNPLPVVIPCHRVVRSDGSIGQYVGGVAAKNTLLALEAA</sequence>
<keyword evidence="4 9" id="KW-0489">Methyltransferase</keyword>
<dbReference type="Proteomes" id="UP000503540">
    <property type="component" value="Chromosome"/>
</dbReference>
<evidence type="ECO:0000259" key="11">
    <source>
        <dbReference type="Pfam" id="PF02870"/>
    </source>
</evidence>
<evidence type="ECO:0000256" key="5">
    <source>
        <dbReference type="ARBA" id="ARBA00022679"/>
    </source>
</evidence>
<dbReference type="GO" id="GO:0006307">
    <property type="term" value="P:DNA alkylation repair"/>
    <property type="evidence" value="ECO:0007669"/>
    <property type="project" value="UniProtKB-UniRule"/>
</dbReference>
<dbReference type="InterPro" id="IPR014048">
    <property type="entry name" value="MethylDNA_cys_MeTrfase_DNA-bd"/>
</dbReference>
<dbReference type="Pfam" id="PF01035">
    <property type="entry name" value="DNA_binding_1"/>
    <property type="match status" value="1"/>
</dbReference>
<dbReference type="CDD" id="cd06445">
    <property type="entry name" value="ATase"/>
    <property type="match status" value="1"/>
</dbReference>
<comment type="similarity">
    <text evidence="2 9">Belongs to the MGMT family.</text>
</comment>
<dbReference type="NCBIfam" id="TIGR00589">
    <property type="entry name" value="ogt"/>
    <property type="match status" value="1"/>
</dbReference>
<dbReference type="KEGG" id="nah:F5544_27150"/>
<dbReference type="InterPro" id="IPR023546">
    <property type="entry name" value="MGMT"/>
</dbReference>
<comment type="subcellular location">
    <subcellularLocation>
        <location evidence="9">Cytoplasm</location>
    </subcellularLocation>
</comment>
<feature type="active site" description="Nucleophile; methyl group acceptor" evidence="9">
    <location>
        <position position="175"/>
    </location>
</feature>
<dbReference type="GO" id="GO:0003908">
    <property type="term" value="F:methylated-DNA-[protein]-cysteine S-methyltransferase activity"/>
    <property type="evidence" value="ECO:0007669"/>
    <property type="project" value="UniProtKB-UniRule"/>
</dbReference>
<evidence type="ECO:0000256" key="6">
    <source>
        <dbReference type="ARBA" id="ARBA00022763"/>
    </source>
</evidence>
<protein>
    <recommendedName>
        <fullName evidence="9">Methylated-DNA--protein-cysteine methyltransferase</fullName>
        <ecNumber evidence="9">2.1.1.63</ecNumber>
    </recommendedName>
    <alternativeName>
        <fullName evidence="9">6-O-methylguanine-DNA methyltransferase</fullName>
        <shortName evidence="9">MGMT</shortName>
    </alternativeName>
    <alternativeName>
        <fullName evidence="9">O-6-methylguanine-DNA-alkyltransferase</fullName>
    </alternativeName>
</protein>
<accession>A0A6G9YJB3</accession>
<evidence type="ECO:0000256" key="1">
    <source>
        <dbReference type="ARBA" id="ARBA00001286"/>
    </source>
</evidence>
<keyword evidence="6 9" id="KW-0227">DNA damage</keyword>
<comment type="catalytic activity">
    <reaction evidence="1 9">
        <text>a 4-O-methyl-thymidine in DNA + L-cysteinyl-[protein] = a thymidine in DNA + S-methyl-L-cysteinyl-[protein]</text>
        <dbReference type="Rhea" id="RHEA:53428"/>
        <dbReference type="Rhea" id="RHEA-COMP:10131"/>
        <dbReference type="Rhea" id="RHEA-COMP:10132"/>
        <dbReference type="Rhea" id="RHEA-COMP:13555"/>
        <dbReference type="Rhea" id="RHEA-COMP:13556"/>
        <dbReference type="ChEBI" id="CHEBI:29950"/>
        <dbReference type="ChEBI" id="CHEBI:82612"/>
        <dbReference type="ChEBI" id="CHEBI:137386"/>
        <dbReference type="ChEBI" id="CHEBI:137387"/>
        <dbReference type="EC" id="2.1.1.63"/>
    </reaction>
</comment>
<evidence type="ECO:0000259" key="10">
    <source>
        <dbReference type="Pfam" id="PF01035"/>
    </source>
</evidence>
<dbReference type="PANTHER" id="PTHR10815">
    <property type="entry name" value="METHYLATED-DNA--PROTEIN-CYSTEINE METHYLTRANSFERASE"/>
    <property type="match status" value="1"/>
</dbReference>
<evidence type="ECO:0000256" key="8">
    <source>
        <dbReference type="ARBA" id="ARBA00049348"/>
    </source>
</evidence>
<dbReference type="Gene3D" id="1.10.10.10">
    <property type="entry name" value="Winged helix-like DNA-binding domain superfamily/Winged helix DNA-binding domain"/>
    <property type="match status" value="1"/>
</dbReference>
<evidence type="ECO:0000313" key="12">
    <source>
        <dbReference type="EMBL" id="QIS13284.1"/>
    </source>
</evidence>
<dbReference type="HAMAP" id="MF_00772">
    <property type="entry name" value="OGT"/>
    <property type="match status" value="1"/>
</dbReference>